<feature type="region of interest" description="Disordered" evidence="1">
    <location>
        <begin position="48"/>
        <end position="78"/>
    </location>
</feature>
<dbReference type="AlphaFoldDB" id="A0A6A6AQD3"/>
<sequence>MDEDLLAFGAVMVFFLSMPLIAVLSVTSCIAYSRTKAWDKTRNQQAVALESEPLVDDDDDSAYDTEDEEEQTKRKAEDEADRFLTFGQMYRKNFRKVWSGKNRVDIVKEREREERKKLAKAVAREMDRRERRRARKAEQAQVESLPPYKN</sequence>
<keyword evidence="2" id="KW-1133">Transmembrane helix</keyword>
<dbReference type="Proteomes" id="UP000799771">
    <property type="component" value="Unassembled WGS sequence"/>
</dbReference>
<dbReference type="GeneID" id="54403709"/>
<keyword evidence="2" id="KW-0812">Transmembrane</keyword>
<organism evidence="3 4">
    <name type="scientific">Dothidotthia symphoricarpi CBS 119687</name>
    <dbReference type="NCBI Taxonomy" id="1392245"/>
    <lineage>
        <taxon>Eukaryota</taxon>
        <taxon>Fungi</taxon>
        <taxon>Dikarya</taxon>
        <taxon>Ascomycota</taxon>
        <taxon>Pezizomycotina</taxon>
        <taxon>Dothideomycetes</taxon>
        <taxon>Pleosporomycetidae</taxon>
        <taxon>Pleosporales</taxon>
        <taxon>Dothidotthiaceae</taxon>
        <taxon>Dothidotthia</taxon>
    </lineage>
</organism>
<feature type="compositionally biased region" description="Basic and acidic residues" evidence="1">
    <location>
        <begin position="120"/>
        <end position="129"/>
    </location>
</feature>
<feature type="compositionally biased region" description="Acidic residues" evidence="1">
    <location>
        <begin position="53"/>
        <end position="70"/>
    </location>
</feature>
<feature type="region of interest" description="Disordered" evidence="1">
    <location>
        <begin position="120"/>
        <end position="150"/>
    </location>
</feature>
<keyword evidence="4" id="KW-1185">Reference proteome</keyword>
<proteinExistence type="predicted"/>
<dbReference type="OrthoDB" id="3795037at2759"/>
<dbReference type="RefSeq" id="XP_033527444.1">
    <property type="nucleotide sequence ID" value="XM_033663277.1"/>
</dbReference>
<evidence type="ECO:0000313" key="3">
    <source>
        <dbReference type="EMBL" id="KAF2133057.1"/>
    </source>
</evidence>
<reference evidence="3" key="1">
    <citation type="journal article" date="2020" name="Stud. Mycol.">
        <title>101 Dothideomycetes genomes: a test case for predicting lifestyles and emergence of pathogens.</title>
        <authorList>
            <person name="Haridas S."/>
            <person name="Albert R."/>
            <person name="Binder M."/>
            <person name="Bloem J."/>
            <person name="Labutti K."/>
            <person name="Salamov A."/>
            <person name="Andreopoulos B."/>
            <person name="Baker S."/>
            <person name="Barry K."/>
            <person name="Bills G."/>
            <person name="Bluhm B."/>
            <person name="Cannon C."/>
            <person name="Castanera R."/>
            <person name="Culley D."/>
            <person name="Daum C."/>
            <person name="Ezra D."/>
            <person name="Gonzalez J."/>
            <person name="Henrissat B."/>
            <person name="Kuo A."/>
            <person name="Liang C."/>
            <person name="Lipzen A."/>
            <person name="Lutzoni F."/>
            <person name="Magnuson J."/>
            <person name="Mondo S."/>
            <person name="Nolan M."/>
            <person name="Ohm R."/>
            <person name="Pangilinan J."/>
            <person name="Park H.-J."/>
            <person name="Ramirez L."/>
            <person name="Alfaro M."/>
            <person name="Sun H."/>
            <person name="Tritt A."/>
            <person name="Yoshinaga Y."/>
            <person name="Zwiers L.-H."/>
            <person name="Turgeon B."/>
            <person name="Goodwin S."/>
            <person name="Spatafora J."/>
            <person name="Crous P."/>
            <person name="Grigoriev I."/>
        </authorList>
    </citation>
    <scope>NUCLEOTIDE SEQUENCE</scope>
    <source>
        <strain evidence="3">CBS 119687</strain>
    </source>
</reference>
<keyword evidence="2" id="KW-0472">Membrane</keyword>
<evidence type="ECO:0000256" key="2">
    <source>
        <dbReference type="SAM" id="Phobius"/>
    </source>
</evidence>
<protein>
    <submittedName>
        <fullName evidence="3">Uncharacterized protein</fullName>
    </submittedName>
</protein>
<evidence type="ECO:0000256" key="1">
    <source>
        <dbReference type="SAM" id="MobiDB-lite"/>
    </source>
</evidence>
<name>A0A6A6AQD3_9PLEO</name>
<accession>A0A6A6AQD3</accession>
<gene>
    <name evidence="3" type="ORF">P153DRAFT_283733</name>
</gene>
<dbReference type="EMBL" id="ML977500">
    <property type="protein sequence ID" value="KAF2133057.1"/>
    <property type="molecule type" value="Genomic_DNA"/>
</dbReference>
<feature type="transmembrane region" description="Helical" evidence="2">
    <location>
        <begin position="6"/>
        <end position="32"/>
    </location>
</feature>
<evidence type="ECO:0000313" key="4">
    <source>
        <dbReference type="Proteomes" id="UP000799771"/>
    </source>
</evidence>